<protein>
    <submittedName>
        <fullName evidence="1">Uncharacterized protein</fullName>
    </submittedName>
</protein>
<organism evidence="1">
    <name type="scientific">marine sediment metagenome</name>
    <dbReference type="NCBI Taxonomy" id="412755"/>
    <lineage>
        <taxon>unclassified sequences</taxon>
        <taxon>metagenomes</taxon>
        <taxon>ecological metagenomes</taxon>
    </lineage>
</organism>
<proteinExistence type="predicted"/>
<reference evidence="1" key="1">
    <citation type="journal article" date="2015" name="Nature">
        <title>Complex archaea that bridge the gap between prokaryotes and eukaryotes.</title>
        <authorList>
            <person name="Spang A."/>
            <person name="Saw J.H."/>
            <person name="Jorgensen S.L."/>
            <person name="Zaremba-Niedzwiedzka K."/>
            <person name="Martijn J."/>
            <person name="Lind A.E."/>
            <person name="van Eijk R."/>
            <person name="Schleper C."/>
            <person name="Guy L."/>
            <person name="Ettema T.J."/>
        </authorList>
    </citation>
    <scope>NUCLEOTIDE SEQUENCE</scope>
</reference>
<sequence length="116" mass="12978">MSIKKILFTILETIKLFLEHQPLVPVPGSGIVLSPEDGGPHTQLVEENQIYTITVRDSTYLFSITGETWDEGPIATNIEWVCVDGQTITIRIPEGKTILHYSTFSSSSWAFIRKLA</sequence>
<dbReference type="AlphaFoldDB" id="A0A0F9HAA7"/>
<comment type="caution">
    <text evidence="1">The sequence shown here is derived from an EMBL/GenBank/DDBJ whole genome shotgun (WGS) entry which is preliminary data.</text>
</comment>
<evidence type="ECO:0000313" key="1">
    <source>
        <dbReference type="EMBL" id="KKM08039.1"/>
    </source>
</evidence>
<gene>
    <name evidence="1" type="ORF">LCGC14_1727930</name>
</gene>
<accession>A0A0F9HAA7</accession>
<dbReference type="EMBL" id="LAZR01015640">
    <property type="protein sequence ID" value="KKM08039.1"/>
    <property type="molecule type" value="Genomic_DNA"/>
</dbReference>
<name>A0A0F9HAA7_9ZZZZ</name>